<comment type="subcellular location">
    <subcellularLocation>
        <location evidence="1">Bacterial flagellum basal body</location>
    </subcellularLocation>
</comment>
<protein>
    <recommendedName>
        <fullName evidence="3">Flagellar hook protein FlgE</fullName>
    </recommendedName>
</protein>
<feature type="domain" description="Flagellar basal-body/hook protein C-terminal" evidence="6">
    <location>
        <begin position="379"/>
        <end position="421"/>
    </location>
</feature>
<keyword evidence="4" id="KW-0975">Bacterial flagellum</keyword>
<accession>A0A813ARI7</accession>
<evidence type="ECO:0000256" key="4">
    <source>
        <dbReference type="ARBA" id="ARBA00023143"/>
    </source>
</evidence>
<dbReference type="Gene3D" id="2.60.98.20">
    <property type="entry name" value="Flagellar hook protein FlgE"/>
    <property type="match status" value="1"/>
</dbReference>
<evidence type="ECO:0000259" key="8">
    <source>
        <dbReference type="Pfam" id="PF22692"/>
    </source>
</evidence>
<dbReference type="InterPro" id="IPR011491">
    <property type="entry name" value="FlgE_D2"/>
</dbReference>
<dbReference type="Pfam" id="PF22692">
    <property type="entry name" value="LlgE_F_G_D1"/>
    <property type="match status" value="1"/>
</dbReference>
<keyword evidence="10" id="KW-1185">Reference proteome</keyword>
<gene>
    <name evidence="9" type="primary">flgE</name>
    <name evidence="9" type="ORF">SNEC2469_LOCUS28661</name>
</gene>
<evidence type="ECO:0000256" key="3">
    <source>
        <dbReference type="ARBA" id="ARBA00019015"/>
    </source>
</evidence>
<dbReference type="NCBIfam" id="NF004242">
    <property type="entry name" value="PRK05682.2-1"/>
    <property type="match status" value="1"/>
</dbReference>
<organism evidence="9 10">
    <name type="scientific">Symbiodinium necroappetens</name>
    <dbReference type="NCBI Taxonomy" id="1628268"/>
    <lineage>
        <taxon>Eukaryota</taxon>
        <taxon>Sar</taxon>
        <taxon>Alveolata</taxon>
        <taxon>Dinophyceae</taxon>
        <taxon>Suessiales</taxon>
        <taxon>Symbiodiniaceae</taxon>
        <taxon>Symbiodinium</taxon>
    </lineage>
</organism>
<dbReference type="InterPro" id="IPR037058">
    <property type="entry name" value="Falgellar_hook_FlgE_sf"/>
</dbReference>
<name>A0A813ARI7_9DINO</name>
<dbReference type="PROSITE" id="PS00588">
    <property type="entry name" value="FLAGELLA_BB_ROD"/>
    <property type="match status" value="1"/>
</dbReference>
<dbReference type="OrthoDB" id="449251at2759"/>
<feature type="domain" description="Flagellar hook protein FlgE/F/G-like D1" evidence="8">
    <location>
        <begin position="85"/>
        <end position="177"/>
    </location>
</feature>
<comment type="caution">
    <text evidence="9">The sequence shown here is derived from an EMBL/GenBank/DDBJ whole genome shotgun (WGS) entry which is preliminary data.</text>
</comment>
<dbReference type="InterPro" id="IPR019776">
    <property type="entry name" value="Flagellar_basal_body_rod_CS"/>
</dbReference>
<comment type="similarity">
    <text evidence="2">Belongs to the flagella basal body rod proteins family.</text>
</comment>
<dbReference type="SUPFAM" id="SSF117143">
    <property type="entry name" value="Flagellar hook protein flgE"/>
    <property type="match status" value="1"/>
</dbReference>
<reference evidence="9" key="1">
    <citation type="submission" date="2021-02" db="EMBL/GenBank/DDBJ databases">
        <authorList>
            <person name="Dougan E. K."/>
            <person name="Rhodes N."/>
            <person name="Thang M."/>
            <person name="Chan C."/>
        </authorList>
    </citation>
    <scope>NUCLEOTIDE SEQUENCE</scope>
</reference>
<dbReference type="InterPro" id="IPR037925">
    <property type="entry name" value="FlgE/F/G-like"/>
</dbReference>
<dbReference type="InterPro" id="IPR020013">
    <property type="entry name" value="Flagellar_FlgE/F/G"/>
</dbReference>
<proteinExistence type="inferred from homology"/>
<sequence>MSIYGAMYSGVSGLAAQSNALGMISDNISNVNTIGYKNTSAAFKTLVTESASRTTYTPGGVRSMPMAQIDRQGLLQASSSATDMAIAGKGFFVVNQAADPAAGNQFMYTRAGNFRADAQGNLVNAAGYYLQGWPLDAAGDPIGNTSVLTSVETVNVANLSGAATPTQNMNLRINLPSTAAVGDTHDVTIQIYDSLGNAHDLTLEFQKGAANAWDVSITGMTRAGTTTDSLDAAGMAALTSYSGSMTFVDGAPSAMTLPDISISGFASGASNQTIGIDAGTIGETDGITQFGEDYTISVLDQDGVRFGQYTGVAIDEAGVVTALFDNGERRPIYQLPIAMFSNPNGLEARDGNAFIQTDRSGDYVLSEANSGGSGKVAPSALESSTVDLAEEFTDMIITQRAYSASAKIITTADEMLEELIRIRR</sequence>
<evidence type="ECO:0000256" key="1">
    <source>
        <dbReference type="ARBA" id="ARBA00004117"/>
    </source>
</evidence>
<dbReference type="GO" id="GO:0005829">
    <property type="term" value="C:cytosol"/>
    <property type="evidence" value="ECO:0007669"/>
    <property type="project" value="TreeGrafter"/>
</dbReference>
<evidence type="ECO:0000259" key="5">
    <source>
        <dbReference type="Pfam" id="PF00460"/>
    </source>
</evidence>
<feature type="domain" description="Flagellar hook protein FlgE D2" evidence="7">
    <location>
        <begin position="184"/>
        <end position="303"/>
    </location>
</feature>
<dbReference type="PANTHER" id="PTHR30435">
    <property type="entry name" value="FLAGELLAR PROTEIN"/>
    <property type="match status" value="1"/>
</dbReference>
<dbReference type="NCBIfam" id="TIGR03506">
    <property type="entry name" value="FlgEFG_subfam"/>
    <property type="match status" value="1"/>
</dbReference>
<dbReference type="EMBL" id="CAJNJA010062781">
    <property type="protein sequence ID" value="CAE7877441.1"/>
    <property type="molecule type" value="Genomic_DNA"/>
</dbReference>
<feature type="domain" description="Flagellar basal body rod protein N-terminal" evidence="5">
    <location>
        <begin position="7"/>
        <end position="37"/>
    </location>
</feature>
<dbReference type="InterPro" id="IPR001444">
    <property type="entry name" value="Flag_bb_rod_N"/>
</dbReference>
<dbReference type="InterPro" id="IPR053967">
    <property type="entry name" value="LlgE_F_G-like_D1"/>
</dbReference>
<dbReference type="Pfam" id="PF00460">
    <property type="entry name" value="Flg_bb_rod"/>
    <property type="match status" value="1"/>
</dbReference>
<dbReference type="AlphaFoldDB" id="A0A813ARI7"/>
<dbReference type="Pfam" id="PF06429">
    <property type="entry name" value="Flg_bbr_C"/>
    <property type="match status" value="1"/>
</dbReference>
<dbReference type="InterPro" id="IPR010930">
    <property type="entry name" value="Flg_bb/hook_C_dom"/>
</dbReference>
<evidence type="ECO:0000259" key="6">
    <source>
        <dbReference type="Pfam" id="PF06429"/>
    </source>
</evidence>
<dbReference type="Proteomes" id="UP000601435">
    <property type="component" value="Unassembled WGS sequence"/>
</dbReference>
<evidence type="ECO:0000313" key="10">
    <source>
        <dbReference type="Proteomes" id="UP000601435"/>
    </source>
</evidence>
<dbReference type="Pfam" id="PF07559">
    <property type="entry name" value="FlgE_D2"/>
    <property type="match status" value="1"/>
</dbReference>
<evidence type="ECO:0000313" key="9">
    <source>
        <dbReference type="EMBL" id="CAE7877441.1"/>
    </source>
</evidence>
<dbReference type="PANTHER" id="PTHR30435:SF1">
    <property type="entry name" value="FLAGELLAR HOOK PROTEIN FLGE"/>
    <property type="match status" value="1"/>
</dbReference>
<evidence type="ECO:0000256" key="2">
    <source>
        <dbReference type="ARBA" id="ARBA00009677"/>
    </source>
</evidence>
<evidence type="ECO:0000259" key="7">
    <source>
        <dbReference type="Pfam" id="PF07559"/>
    </source>
</evidence>